<keyword evidence="2" id="KW-0732">Signal</keyword>
<proteinExistence type="predicted"/>
<reference evidence="3 4" key="1">
    <citation type="submission" date="2019-02" db="EMBL/GenBank/DDBJ databases">
        <title>Deep-cultivation of Planctomycetes and their phenomic and genomic characterization uncovers novel biology.</title>
        <authorList>
            <person name="Wiegand S."/>
            <person name="Jogler M."/>
            <person name="Boedeker C."/>
            <person name="Pinto D."/>
            <person name="Vollmers J."/>
            <person name="Rivas-Marin E."/>
            <person name="Kohn T."/>
            <person name="Peeters S.H."/>
            <person name="Heuer A."/>
            <person name="Rast P."/>
            <person name="Oberbeckmann S."/>
            <person name="Bunk B."/>
            <person name="Jeske O."/>
            <person name="Meyerdierks A."/>
            <person name="Storesund J.E."/>
            <person name="Kallscheuer N."/>
            <person name="Luecker S."/>
            <person name="Lage O.M."/>
            <person name="Pohl T."/>
            <person name="Merkel B.J."/>
            <person name="Hornburger P."/>
            <person name="Mueller R.-W."/>
            <person name="Bruemmer F."/>
            <person name="Labrenz M."/>
            <person name="Spormann A.M."/>
            <person name="Op den Camp H."/>
            <person name="Overmann J."/>
            <person name="Amann R."/>
            <person name="Jetten M.S.M."/>
            <person name="Mascher T."/>
            <person name="Medema M.H."/>
            <person name="Devos D.P."/>
            <person name="Kaster A.-K."/>
            <person name="Ovreas L."/>
            <person name="Rohde M."/>
            <person name="Galperin M.Y."/>
            <person name="Jogler C."/>
        </authorList>
    </citation>
    <scope>NUCLEOTIDE SEQUENCE [LARGE SCALE GENOMIC DNA]</scope>
    <source>
        <strain evidence="3 4">Pan241w</strain>
    </source>
</reference>
<dbReference type="Proteomes" id="UP000317171">
    <property type="component" value="Chromosome"/>
</dbReference>
<feature type="signal peptide" evidence="2">
    <location>
        <begin position="1"/>
        <end position="21"/>
    </location>
</feature>
<feature type="region of interest" description="Disordered" evidence="1">
    <location>
        <begin position="207"/>
        <end position="229"/>
    </location>
</feature>
<evidence type="ECO:0000313" key="4">
    <source>
        <dbReference type="Proteomes" id="UP000317171"/>
    </source>
</evidence>
<gene>
    <name evidence="3" type="ORF">Pan241w_35430</name>
</gene>
<organism evidence="3 4">
    <name type="scientific">Gimesia alba</name>
    <dbReference type="NCBI Taxonomy" id="2527973"/>
    <lineage>
        <taxon>Bacteria</taxon>
        <taxon>Pseudomonadati</taxon>
        <taxon>Planctomycetota</taxon>
        <taxon>Planctomycetia</taxon>
        <taxon>Planctomycetales</taxon>
        <taxon>Planctomycetaceae</taxon>
        <taxon>Gimesia</taxon>
    </lineage>
</organism>
<evidence type="ECO:0000256" key="2">
    <source>
        <dbReference type="SAM" id="SignalP"/>
    </source>
</evidence>
<evidence type="ECO:0000313" key="3">
    <source>
        <dbReference type="EMBL" id="QDT43443.1"/>
    </source>
</evidence>
<dbReference type="EMBL" id="CP036269">
    <property type="protein sequence ID" value="QDT43443.1"/>
    <property type="molecule type" value="Genomic_DNA"/>
</dbReference>
<name>A0A517RHU1_9PLAN</name>
<dbReference type="AlphaFoldDB" id="A0A517RHU1"/>
<dbReference type="RefSeq" id="WP_145218131.1">
    <property type="nucleotide sequence ID" value="NZ_CP036269.1"/>
</dbReference>
<dbReference type="OrthoDB" id="257193at2"/>
<keyword evidence="4" id="KW-1185">Reference proteome</keyword>
<sequence length="229" mass="24008" precursor="true">MNSLLKLSAGILLCLPLTGCAGPGYYDPATGMVCSGDMYGPTNFMDDIKCSLSKHRAKRMQKHCCNMCDPCNTCNTCDPCRSGGFGSSLPGMLSSGTFSYGSDEGAMETYPMNSYPTPTYAPQSSCPTCGPQGGTFMNEQGGTIMNESMMPEMSSPASPAPTTVVPQKITPVPEHGHNGVINKPAPAPAAEEPMSYVPPALLHTPTTIPSSASPNPGARPVQWVPAQIH</sequence>
<protein>
    <submittedName>
        <fullName evidence="3">Uncharacterized protein</fullName>
    </submittedName>
</protein>
<feature type="chain" id="PRO_5021753071" evidence="2">
    <location>
        <begin position="22"/>
        <end position="229"/>
    </location>
</feature>
<accession>A0A517RHU1</accession>
<dbReference type="KEGG" id="gaz:Pan241w_35430"/>
<evidence type="ECO:0000256" key="1">
    <source>
        <dbReference type="SAM" id="MobiDB-lite"/>
    </source>
</evidence>